<dbReference type="InterPro" id="IPR011576">
    <property type="entry name" value="Pyridox_Oxase_N"/>
</dbReference>
<name>A0A4R5BUP0_9PSEU</name>
<dbReference type="PANTHER" id="PTHR42815:SF2">
    <property type="entry name" value="FAD-BINDING, PUTATIVE (AFU_ORTHOLOGUE AFUA_6G07600)-RELATED"/>
    <property type="match status" value="1"/>
</dbReference>
<dbReference type="SUPFAM" id="SSF50475">
    <property type="entry name" value="FMN-binding split barrel"/>
    <property type="match status" value="1"/>
</dbReference>
<gene>
    <name evidence="2" type="ORF">E1202_12650</name>
</gene>
<dbReference type="Pfam" id="PF01243">
    <property type="entry name" value="PNPOx_N"/>
    <property type="match status" value="1"/>
</dbReference>
<evidence type="ECO:0000313" key="3">
    <source>
        <dbReference type="Proteomes" id="UP000294723"/>
    </source>
</evidence>
<dbReference type="Proteomes" id="UP000294723">
    <property type="component" value="Unassembled WGS sequence"/>
</dbReference>
<protein>
    <submittedName>
        <fullName evidence="2">Pyridoxamine 5'-phosphate oxidase family protein</fullName>
    </submittedName>
</protein>
<organism evidence="2 3">
    <name type="scientific">Saccharopolyspora karakumensis</name>
    <dbReference type="NCBI Taxonomy" id="2530386"/>
    <lineage>
        <taxon>Bacteria</taxon>
        <taxon>Bacillati</taxon>
        <taxon>Actinomycetota</taxon>
        <taxon>Actinomycetes</taxon>
        <taxon>Pseudonocardiales</taxon>
        <taxon>Pseudonocardiaceae</taxon>
        <taxon>Saccharopolyspora</taxon>
    </lineage>
</organism>
<reference evidence="2 3" key="1">
    <citation type="submission" date="2019-03" db="EMBL/GenBank/DDBJ databases">
        <title>Draft genome sequences of novel Actinobacteria.</title>
        <authorList>
            <person name="Sahin N."/>
            <person name="Ay H."/>
            <person name="Saygin H."/>
        </authorList>
    </citation>
    <scope>NUCLEOTIDE SEQUENCE [LARGE SCALE GENOMIC DNA]</scope>
    <source>
        <strain evidence="2 3">5K548</strain>
    </source>
</reference>
<evidence type="ECO:0000259" key="1">
    <source>
        <dbReference type="Pfam" id="PF01243"/>
    </source>
</evidence>
<dbReference type="InterPro" id="IPR024029">
    <property type="entry name" value="Pyridox_Oxase_FMN-dep"/>
</dbReference>
<proteinExistence type="predicted"/>
<dbReference type="NCBIfam" id="TIGR04025">
    <property type="entry name" value="PPOX_FMN_DR2398"/>
    <property type="match status" value="1"/>
</dbReference>
<dbReference type="Gene3D" id="2.30.110.10">
    <property type="entry name" value="Electron Transport, Fmn-binding Protein, Chain A"/>
    <property type="match status" value="1"/>
</dbReference>
<feature type="domain" description="Pyridoxamine 5'-phosphate oxidase N-terminal" evidence="1">
    <location>
        <begin position="33"/>
        <end position="154"/>
    </location>
</feature>
<dbReference type="RefSeq" id="WP_132683166.1">
    <property type="nucleotide sequence ID" value="NZ_SMLA01000014.1"/>
</dbReference>
<comment type="caution">
    <text evidence="2">The sequence shown here is derived from an EMBL/GenBank/DDBJ whole genome shotgun (WGS) entry which is preliminary data.</text>
</comment>
<dbReference type="PANTHER" id="PTHR42815">
    <property type="entry name" value="FAD-BINDING, PUTATIVE (AFU_ORTHOLOGUE AFUA_6G07600)-RELATED"/>
    <property type="match status" value="1"/>
</dbReference>
<dbReference type="InterPro" id="IPR012349">
    <property type="entry name" value="Split_barrel_FMN-bd"/>
</dbReference>
<dbReference type="EMBL" id="SMLA01000014">
    <property type="protein sequence ID" value="TDD89040.1"/>
    <property type="molecule type" value="Genomic_DNA"/>
</dbReference>
<dbReference type="AlphaFoldDB" id="A0A4R5BUP0"/>
<evidence type="ECO:0000313" key="2">
    <source>
        <dbReference type="EMBL" id="TDD89040.1"/>
    </source>
</evidence>
<sequence length="230" mass="25238">MTRAAPRKVPFEEVRASLGEPDDMMKVKKISRLDKHLRRFIAHSPFLSMATADADGNVDCTPRGDHPGFVRVLDENTLAIPARPGNQIADSFHNLASNPGVGLLFFIPGLRETARVNGSGFATDDPEVLARMQAEGRTPSLAIVVRVEEAFLHCGRALLRSRLWDPASQALAEEIPSPGEIPADQFGIDVEPEALNSILERGYQRLYCEARRCRRPSSTTSPPSPTASQR</sequence>
<keyword evidence="3" id="KW-1185">Reference proteome</keyword>
<accession>A0A4R5BUP0</accession>